<evidence type="ECO:0000256" key="1">
    <source>
        <dbReference type="SAM" id="MobiDB-lite"/>
    </source>
</evidence>
<feature type="compositionally biased region" description="Polar residues" evidence="1">
    <location>
        <begin position="1"/>
        <end position="10"/>
    </location>
</feature>
<evidence type="ECO:0000313" key="4">
    <source>
        <dbReference type="Proteomes" id="UP001165083"/>
    </source>
</evidence>
<dbReference type="AlphaFoldDB" id="A0A9W6XDW8"/>
<proteinExistence type="predicted"/>
<feature type="region of interest" description="Disordered" evidence="1">
    <location>
        <begin position="1"/>
        <end position="42"/>
    </location>
</feature>
<feature type="domain" description="Reverse transcriptase/retrotransposon-derived protein RNase H-like" evidence="2">
    <location>
        <begin position="256"/>
        <end position="311"/>
    </location>
</feature>
<dbReference type="EMBL" id="BSXW01001470">
    <property type="protein sequence ID" value="GMF37008.1"/>
    <property type="molecule type" value="Genomic_DNA"/>
</dbReference>
<name>A0A9W6XDW8_9STRA</name>
<dbReference type="Pfam" id="PF17919">
    <property type="entry name" value="RT_RNaseH_2"/>
    <property type="match status" value="1"/>
</dbReference>
<feature type="region of interest" description="Disordered" evidence="1">
    <location>
        <begin position="133"/>
        <end position="175"/>
    </location>
</feature>
<dbReference type="OrthoDB" id="8057740at2759"/>
<protein>
    <submittedName>
        <fullName evidence="3">Unnamed protein product</fullName>
    </submittedName>
</protein>
<gene>
    <name evidence="3" type="ORF">Plil01_001563000</name>
</gene>
<reference evidence="3" key="1">
    <citation type="submission" date="2023-04" db="EMBL/GenBank/DDBJ databases">
        <title>Phytophthora lilii NBRC 32176.</title>
        <authorList>
            <person name="Ichikawa N."/>
            <person name="Sato H."/>
            <person name="Tonouchi N."/>
        </authorList>
    </citation>
    <scope>NUCLEOTIDE SEQUENCE</scope>
    <source>
        <strain evidence="3">NBRC 32176</strain>
    </source>
</reference>
<accession>A0A9W6XDW8</accession>
<dbReference type="InterPro" id="IPR051320">
    <property type="entry name" value="Viral_Replic_Matur_Polypro"/>
</dbReference>
<dbReference type="PANTHER" id="PTHR33064:SF37">
    <property type="entry name" value="RIBONUCLEASE H"/>
    <property type="match status" value="1"/>
</dbReference>
<evidence type="ECO:0000313" key="3">
    <source>
        <dbReference type="EMBL" id="GMF37008.1"/>
    </source>
</evidence>
<dbReference type="InterPro" id="IPR043502">
    <property type="entry name" value="DNA/RNA_pol_sf"/>
</dbReference>
<dbReference type="InterPro" id="IPR041577">
    <property type="entry name" value="RT_RNaseH_2"/>
</dbReference>
<dbReference type="Gene3D" id="3.30.70.270">
    <property type="match status" value="1"/>
</dbReference>
<dbReference type="PANTHER" id="PTHR33064">
    <property type="entry name" value="POL PROTEIN"/>
    <property type="match status" value="1"/>
</dbReference>
<dbReference type="SUPFAM" id="SSF56672">
    <property type="entry name" value="DNA/RNA polymerases"/>
    <property type="match status" value="1"/>
</dbReference>
<organism evidence="3 4">
    <name type="scientific">Phytophthora lilii</name>
    <dbReference type="NCBI Taxonomy" id="2077276"/>
    <lineage>
        <taxon>Eukaryota</taxon>
        <taxon>Sar</taxon>
        <taxon>Stramenopiles</taxon>
        <taxon>Oomycota</taxon>
        <taxon>Peronosporomycetes</taxon>
        <taxon>Peronosporales</taxon>
        <taxon>Peronosporaceae</taxon>
        <taxon>Phytophthora</taxon>
    </lineage>
</organism>
<dbReference type="FunFam" id="3.30.70.270:FF:000020">
    <property type="entry name" value="Transposon Tf2-6 polyprotein-like Protein"/>
    <property type="match status" value="1"/>
</dbReference>
<dbReference type="Proteomes" id="UP001165083">
    <property type="component" value="Unassembled WGS sequence"/>
</dbReference>
<comment type="caution">
    <text evidence="3">The sequence shown here is derived from an EMBL/GenBank/DDBJ whole genome shotgun (WGS) entry which is preliminary data.</text>
</comment>
<evidence type="ECO:0000259" key="2">
    <source>
        <dbReference type="Pfam" id="PF17919"/>
    </source>
</evidence>
<sequence length="382" mass="41451">MESADGTQVPGSEGCAWFEPVPEPRQPSEVPPAADGTNEGPTTQTFGNAPAAHATFTAPAGPLPQTGPVPPVRPGVQHQVHAAAVNVIYQHARDSEALVLPEKCTLRYQLLPQHCPPTLKDTIDHAQRFEDAREQLRGKPSSVSGLPKPNRKDNRYQQVKGRNSDAKAQNPPKPITTLGGEIPCLGDIVGVDGVKIDPAKAAAIRDWPVPKTKRELQSFIGTCVYVSRFCAGFADHIALLTEVVKNKLPKDLISFMKQQKAAFESLKVKLSSTPILAHADFTKDFYVSVDASDFAVGGYIFQYDDDGRERLLRQLTAQEADPDAVTLFAQQAAWLSSTRRAAVVTATTQCLVQLCGTSPQKWIGGHDVFVGLQSTTAFFTFR</sequence>
<keyword evidence="4" id="KW-1185">Reference proteome</keyword>
<dbReference type="InterPro" id="IPR043128">
    <property type="entry name" value="Rev_trsase/Diguanyl_cyclase"/>
</dbReference>